<organism evidence="3 4">
    <name type="scientific">Artemia franciscana</name>
    <name type="common">Brine shrimp</name>
    <name type="synonym">Artemia sanfranciscana</name>
    <dbReference type="NCBI Taxonomy" id="6661"/>
    <lineage>
        <taxon>Eukaryota</taxon>
        <taxon>Metazoa</taxon>
        <taxon>Ecdysozoa</taxon>
        <taxon>Arthropoda</taxon>
        <taxon>Crustacea</taxon>
        <taxon>Branchiopoda</taxon>
        <taxon>Anostraca</taxon>
        <taxon>Artemiidae</taxon>
        <taxon>Artemia</taxon>
    </lineage>
</organism>
<dbReference type="Gene3D" id="1.25.10.10">
    <property type="entry name" value="Leucine-rich Repeat Variant"/>
    <property type="match status" value="2"/>
</dbReference>
<evidence type="ECO:0000313" key="3">
    <source>
        <dbReference type="EMBL" id="KAK2727688.1"/>
    </source>
</evidence>
<dbReference type="InterPro" id="IPR016024">
    <property type="entry name" value="ARM-type_fold"/>
</dbReference>
<accession>A0AA88IED3</accession>
<feature type="domain" description="DUF4042" evidence="2">
    <location>
        <begin position="268"/>
        <end position="438"/>
    </location>
</feature>
<sequence length="957" mass="108281">MEHLRKILDAQDSLESKSSKILIWLDVGRSKIDGPSFCLLTNWIECTALSNLPVEIVIEVVEALLTKEKDQSSSDYIKLFEILHEAIFPSLNSEGDVKNYIKYLRSFQSVLSAMLVDKETIPFFIKVISLNVKNLESPPLKEDCKLFPKFVVTNISYVSFLILKIGSEIHDILPRILSCLKFYLFLGLMPLNYPVPLLRSSVVSIDLQGDKRSAGQKQTVWQRKQTTPRKQKILDVDNRPVVYSFENSDSEISETEVKSLKSILADSRVTCIRCLINVFHSVTYSLLVPYWCHFLADESAVFERPKLTSSLVWFAGKDHDSRVRKAAYYVLSLILVRGSIVWKSAEHFATKSFTSFSSMLASYALTMRKYILQFLSVEKSDYTRIAGIKCLTDYVSVMPHKKLPDDNVSSILKVCSKFLEHRCVSTRVTTLVLFRTALTIEDLNINSVLSEIPDLKEIFPVNSQGESGCDDTLEVDSEDFDNPVFIHEINSASCDVCWLSTYATFMLERYTRLNKSSHNCAVECALILGELCKTRFHLVENQVSIIFNTLKNYFASTVDPTVQTRAIKSIGKIFAAVSQRFPHIKVDPEKHREEISGFWVEFIQNVLFRVVGSQQPLVEAEAITTLIFIGSEFVEMLPSRQKIMCETLLLESTSSEYYQVRSSAVRVLGTWTSFKSLEDEVHFFLDSCDAIIQLSFDTKCAENTVWALSAVTDKLSVFKSTGEIPRNLPVHLLNASISVFHKFKPYRIYAVRALGNSCSHLNEEDIIKNKESIDKTISLIREAIVNGSNDKLRWNACYSAGRLFTNSLLLSRSIEIILPALLQAIETSKNFKIRIQASNALLNITSWRDFGSFWATTWRILLVSCSSGTEFCPNNEITQLNNYLKSATSVIQHLSSLIDCEKSLEIISSILLDNAESAVIGLDRCCERSASLPNSVFDFENRYPEAVKCLKLICCCG</sequence>
<gene>
    <name evidence="3" type="ORF">QYM36_008244</name>
</gene>
<comment type="caution">
    <text evidence="3">The sequence shown here is derived from an EMBL/GenBank/DDBJ whole genome shotgun (WGS) entry which is preliminary data.</text>
</comment>
<evidence type="ECO:0000259" key="2">
    <source>
        <dbReference type="Pfam" id="PF13251"/>
    </source>
</evidence>
<evidence type="ECO:0000256" key="1">
    <source>
        <dbReference type="ARBA" id="ARBA00015263"/>
    </source>
</evidence>
<name>A0AA88IED3_ARTSF</name>
<dbReference type="AlphaFoldDB" id="A0AA88IED3"/>
<protein>
    <recommendedName>
        <fullName evidence="1">HEAT repeat-containing protein 6</fullName>
    </recommendedName>
</protein>
<dbReference type="Proteomes" id="UP001187531">
    <property type="component" value="Unassembled WGS sequence"/>
</dbReference>
<keyword evidence="4" id="KW-1185">Reference proteome</keyword>
<dbReference type="InterPro" id="IPR052107">
    <property type="entry name" value="HEAT6"/>
</dbReference>
<dbReference type="InterPro" id="IPR011989">
    <property type="entry name" value="ARM-like"/>
</dbReference>
<dbReference type="EMBL" id="JAVRJZ010000001">
    <property type="protein sequence ID" value="KAK2727688.1"/>
    <property type="molecule type" value="Genomic_DNA"/>
</dbReference>
<dbReference type="PANTHER" id="PTHR13366">
    <property type="entry name" value="MALARIA ANTIGEN-RELATED"/>
    <property type="match status" value="1"/>
</dbReference>
<dbReference type="SUPFAM" id="SSF48371">
    <property type="entry name" value="ARM repeat"/>
    <property type="match status" value="1"/>
</dbReference>
<dbReference type="Pfam" id="PF13251">
    <property type="entry name" value="DUF4042"/>
    <property type="match status" value="1"/>
</dbReference>
<dbReference type="PANTHER" id="PTHR13366:SF0">
    <property type="entry name" value="HEAT REPEAT-CONTAINING PROTEIN 6"/>
    <property type="match status" value="1"/>
</dbReference>
<evidence type="ECO:0000313" key="4">
    <source>
        <dbReference type="Proteomes" id="UP001187531"/>
    </source>
</evidence>
<reference evidence="3" key="1">
    <citation type="submission" date="2023-07" db="EMBL/GenBank/DDBJ databases">
        <title>Chromosome-level genome assembly of Artemia franciscana.</title>
        <authorList>
            <person name="Jo E."/>
        </authorList>
    </citation>
    <scope>NUCLEOTIDE SEQUENCE</scope>
    <source>
        <tissue evidence="3">Whole body</tissue>
    </source>
</reference>
<proteinExistence type="predicted"/>
<dbReference type="InterPro" id="IPR025283">
    <property type="entry name" value="DUF4042"/>
</dbReference>